<comment type="similarity">
    <text evidence="1 5 8">Belongs to the aldehyde dehydrogenase family.</text>
</comment>
<sequence length="478" mass="52219">MGKEVDAASVVEELRTVFASGKTRSSKWRIEQLKGISRFLTEMEKEICEAVREDLRKPFFESFTAEIATVKRSCAETIKALPKWMKPEKVGTNLLVKPASAEILPEPLGVCLIIGPWNYPVFLTLEPLIGALSAGNCAVVKPSEVAPHTSALITRCLPKYVDPDAVKVIEGGVSETTELLAQKWDKIFYTGNGRVARIVMAAAAKHLTPVTLELGGKSPVIVDSTVDIEAVAKRIAWGKWPSNNGQACVAPDYVLAEECAVPKLITSLKANLKSFYGENPQKAEISRVINHVHYNRLTGMLQDNETLDKVVHGGETDENDLYIAPTIVLDPPEESPIMQEEIFGPLLVVMTIKGVDQAIKFVNSRPKPLALYVFSNNKAVQNQVIQETSSGAVVVNDTILHVAVSSLPFGGVGESGMGAYHGPHSFNIFSHKKAILHRSFKADNGIRYPPYTTKKQKLIRSLMAGDVLGLILMLLGLK</sequence>
<feature type="domain" description="Aldehyde dehydrogenase" evidence="9">
    <location>
        <begin position="4"/>
        <end position="434"/>
    </location>
</feature>
<evidence type="ECO:0000256" key="1">
    <source>
        <dbReference type="ARBA" id="ARBA00009986"/>
    </source>
</evidence>
<dbReference type="InterPro" id="IPR016161">
    <property type="entry name" value="Ald_DH/histidinol_DH"/>
</dbReference>
<gene>
    <name evidence="10" type="ORF">R1flu_028533</name>
</gene>
<keyword evidence="11" id="KW-1185">Reference proteome</keyword>
<evidence type="ECO:0000256" key="6">
    <source>
        <dbReference type="PIRSR" id="PIRSR036492-1"/>
    </source>
</evidence>
<evidence type="ECO:0000313" key="11">
    <source>
        <dbReference type="Proteomes" id="UP001605036"/>
    </source>
</evidence>
<evidence type="ECO:0000256" key="8">
    <source>
        <dbReference type="RuleBase" id="RU003345"/>
    </source>
</evidence>
<dbReference type="PANTHER" id="PTHR43570:SF16">
    <property type="entry name" value="ALDEHYDE DEHYDROGENASE TYPE III, ISOFORM Q"/>
    <property type="match status" value="1"/>
</dbReference>
<reference evidence="10 11" key="1">
    <citation type="submission" date="2024-09" db="EMBL/GenBank/DDBJ databases">
        <title>Chromosome-scale assembly of Riccia fluitans.</title>
        <authorList>
            <person name="Paukszto L."/>
            <person name="Sawicki J."/>
            <person name="Karawczyk K."/>
            <person name="Piernik-Szablinska J."/>
            <person name="Szczecinska M."/>
            <person name="Mazdziarz M."/>
        </authorList>
    </citation>
    <scope>NUCLEOTIDE SEQUENCE [LARGE SCALE GENOMIC DNA]</scope>
    <source>
        <strain evidence="10">Rf_01</strain>
        <tissue evidence="10">Aerial parts of the thallus</tissue>
    </source>
</reference>
<dbReference type="InterPro" id="IPR016163">
    <property type="entry name" value="Ald_DH_C"/>
</dbReference>
<dbReference type="PIRSF" id="PIRSF036492">
    <property type="entry name" value="ALDH"/>
    <property type="match status" value="1"/>
</dbReference>
<dbReference type="Proteomes" id="UP001605036">
    <property type="component" value="Unassembled WGS sequence"/>
</dbReference>
<dbReference type="GO" id="GO:0004029">
    <property type="term" value="F:aldehyde dehydrogenase (NAD+) activity"/>
    <property type="evidence" value="ECO:0007669"/>
    <property type="project" value="UniProtKB-EC"/>
</dbReference>
<accession>A0ABD1XM18</accession>
<dbReference type="Gene3D" id="3.40.605.10">
    <property type="entry name" value="Aldehyde Dehydrogenase, Chain A, domain 1"/>
    <property type="match status" value="1"/>
</dbReference>
<dbReference type="PANTHER" id="PTHR43570">
    <property type="entry name" value="ALDEHYDE DEHYDROGENASE"/>
    <property type="match status" value="1"/>
</dbReference>
<keyword evidence="3" id="KW-0520">NAD</keyword>
<dbReference type="Pfam" id="PF00171">
    <property type="entry name" value="Aldedh"/>
    <property type="match status" value="1"/>
</dbReference>
<dbReference type="SUPFAM" id="SSF53720">
    <property type="entry name" value="ALDH-like"/>
    <property type="match status" value="1"/>
</dbReference>
<evidence type="ECO:0000256" key="4">
    <source>
        <dbReference type="ARBA" id="ARBA00049194"/>
    </source>
</evidence>
<feature type="active site" evidence="6">
    <location>
        <position position="248"/>
    </location>
</feature>
<dbReference type="InterPro" id="IPR016162">
    <property type="entry name" value="Ald_DH_N"/>
</dbReference>
<dbReference type="CDD" id="cd07087">
    <property type="entry name" value="ALDH_F3-13-14_CALDH-like"/>
    <property type="match status" value="1"/>
</dbReference>
<dbReference type="FunFam" id="3.40.309.10:FF:000003">
    <property type="entry name" value="Aldehyde dehydrogenase"/>
    <property type="match status" value="1"/>
</dbReference>
<keyword evidence="2 5" id="KW-0560">Oxidoreductase</keyword>
<dbReference type="EMBL" id="JBHFFA010000008">
    <property type="protein sequence ID" value="KAL2609960.1"/>
    <property type="molecule type" value="Genomic_DNA"/>
</dbReference>
<evidence type="ECO:0000256" key="2">
    <source>
        <dbReference type="ARBA" id="ARBA00023002"/>
    </source>
</evidence>
<feature type="active site" evidence="6 7">
    <location>
        <position position="213"/>
    </location>
</feature>
<dbReference type="AlphaFoldDB" id="A0ABD1XM18"/>
<dbReference type="Gene3D" id="3.40.309.10">
    <property type="entry name" value="Aldehyde Dehydrogenase, Chain A, domain 2"/>
    <property type="match status" value="1"/>
</dbReference>
<dbReference type="InterPro" id="IPR029510">
    <property type="entry name" value="Ald_DH_CS_GLU"/>
</dbReference>
<comment type="catalytic activity">
    <reaction evidence="4">
        <text>an aldehyde + NAD(+) + H2O = a carboxylate + NADH + 2 H(+)</text>
        <dbReference type="Rhea" id="RHEA:16185"/>
        <dbReference type="ChEBI" id="CHEBI:15377"/>
        <dbReference type="ChEBI" id="CHEBI:15378"/>
        <dbReference type="ChEBI" id="CHEBI:17478"/>
        <dbReference type="ChEBI" id="CHEBI:29067"/>
        <dbReference type="ChEBI" id="CHEBI:57540"/>
        <dbReference type="ChEBI" id="CHEBI:57945"/>
        <dbReference type="EC" id="1.2.1.3"/>
    </reaction>
</comment>
<dbReference type="FunFam" id="3.40.605.10:FF:000004">
    <property type="entry name" value="Aldehyde dehydrogenase"/>
    <property type="match status" value="1"/>
</dbReference>
<evidence type="ECO:0000259" key="9">
    <source>
        <dbReference type="Pfam" id="PF00171"/>
    </source>
</evidence>
<proteinExistence type="inferred from homology"/>
<organism evidence="10 11">
    <name type="scientific">Riccia fluitans</name>
    <dbReference type="NCBI Taxonomy" id="41844"/>
    <lineage>
        <taxon>Eukaryota</taxon>
        <taxon>Viridiplantae</taxon>
        <taxon>Streptophyta</taxon>
        <taxon>Embryophyta</taxon>
        <taxon>Marchantiophyta</taxon>
        <taxon>Marchantiopsida</taxon>
        <taxon>Marchantiidae</taxon>
        <taxon>Marchantiales</taxon>
        <taxon>Ricciaceae</taxon>
        <taxon>Riccia</taxon>
    </lineage>
</organism>
<comment type="caution">
    <text evidence="10">The sequence shown here is derived from an EMBL/GenBank/DDBJ whole genome shotgun (WGS) entry which is preliminary data.</text>
</comment>
<dbReference type="InterPro" id="IPR012394">
    <property type="entry name" value="Aldehyde_DH_NAD(P)"/>
</dbReference>
<dbReference type="InterPro" id="IPR015590">
    <property type="entry name" value="Aldehyde_DH_dom"/>
</dbReference>
<name>A0ABD1XM18_9MARC</name>
<evidence type="ECO:0000256" key="3">
    <source>
        <dbReference type="ARBA" id="ARBA00023027"/>
    </source>
</evidence>
<evidence type="ECO:0000313" key="10">
    <source>
        <dbReference type="EMBL" id="KAL2609960.1"/>
    </source>
</evidence>
<evidence type="ECO:0000256" key="5">
    <source>
        <dbReference type="PIRNR" id="PIRNR036492"/>
    </source>
</evidence>
<protein>
    <recommendedName>
        <fullName evidence="5">Aldehyde dehydrogenase</fullName>
    </recommendedName>
</protein>
<evidence type="ECO:0000256" key="7">
    <source>
        <dbReference type="PROSITE-ProRule" id="PRU10007"/>
    </source>
</evidence>
<dbReference type="PROSITE" id="PS00687">
    <property type="entry name" value="ALDEHYDE_DEHYDR_GLU"/>
    <property type="match status" value="1"/>
</dbReference>